<keyword evidence="2" id="KW-1185">Reference proteome</keyword>
<dbReference type="AlphaFoldDB" id="C5B6V8"/>
<dbReference type="RefSeq" id="WP_012753504.1">
    <property type="nucleotide sequence ID" value="NC_012810.1"/>
</dbReference>
<dbReference type="HOGENOM" id="CLU_1625142_0_0_5"/>
<accession>C5B6V8</accession>
<organism evidence="1 2">
    <name type="scientific">Methylorubrum extorquens (strain ATCC 14718 / DSM 1338 / JCM 2805 / NCIMB 9133 / AM1)</name>
    <name type="common">Methylobacterium extorquens</name>
    <dbReference type="NCBI Taxonomy" id="272630"/>
    <lineage>
        <taxon>Bacteria</taxon>
        <taxon>Pseudomonadati</taxon>
        <taxon>Pseudomonadota</taxon>
        <taxon>Alphaproteobacteria</taxon>
        <taxon>Hyphomicrobiales</taxon>
        <taxon>Methylobacteriaceae</taxon>
        <taxon>Methylorubrum</taxon>
    </lineage>
</organism>
<dbReference type="OrthoDB" id="7998115at2"/>
<keyword evidence="1" id="KW-0614">Plasmid</keyword>
<name>C5B6V8_METEA</name>
<dbReference type="Proteomes" id="UP000009081">
    <property type="component" value="Plasmid p3META1"/>
</dbReference>
<dbReference type="EMBL" id="CP001514">
    <property type="protein sequence ID" value="ACS44190.1"/>
    <property type="molecule type" value="Genomic_DNA"/>
</dbReference>
<proteinExistence type="predicted"/>
<evidence type="ECO:0000313" key="2">
    <source>
        <dbReference type="Proteomes" id="UP000009081"/>
    </source>
</evidence>
<protein>
    <submittedName>
        <fullName evidence="1">Uncharacterized protein</fullName>
    </submittedName>
</protein>
<evidence type="ECO:0000313" key="1">
    <source>
        <dbReference type="EMBL" id="ACS44190.1"/>
    </source>
</evidence>
<geneLocation type="plasmid" evidence="1 2">
    <name>p3META1</name>
</geneLocation>
<dbReference type="KEGG" id="mea:Mex_p30014"/>
<gene>
    <name evidence="1" type="ordered locus">MexAM1_p3METAp0014</name>
</gene>
<sequence>MKPELADRLTKFLLMLSSDADGEVVNAARALVRTLEAEKLDLHDLAGALALVPGRAAPASMTPEDPTAAWARPRPESAAEALGIYCERGYLTPWKRVAFDLLKLNQSVPKRYGGKCLMPHQVLILQRIQHGGTPTIAEAHAIRRMDSLLRTAHRAQQADQKAA</sequence>
<reference evidence="1 2" key="1">
    <citation type="journal article" date="2009" name="PLoS ONE">
        <title>Methylobacterium genome sequences: a reference blueprint to investigate microbial metabolism of C1 compounds from natural and industrial sources.</title>
        <authorList>
            <person name="Vuilleumier S."/>
            <person name="Chistoserdova L."/>
            <person name="Lee M.-C."/>
            <person name="Bringel F."/>
            <person name="Lajus A."/>
            <person name="Zhou Y."/>
            <person name="Gourion B."/>
            <person name="Barbe V."/>
            <person name="Chang J."/>
            <person name="Cruveiller S."/>
            <person name="Dossat C."/>
            <person name="Gillett W."/>
            <person name="Gruffaz C."/>
            <person name="Haugen E."/>
            <person name="Hourcade E."/>
            <person name="Levy R."/>
            <person name="Mangenot S."/>
            <person name="Muller E."/>
            <person name="Nadalig T."/>
            <person name="Pagni M."/>
            <person name="Penny C."/>
            <person name="Peyraud R."/>
            <person name="Robinson D.G."/>
            <person name="Roche D."/>
            <person name="Rouy Z."/>
            <person name="Saenampechek C."/>
            <person name="Salvignol G."/>
            <person name="Vallenet D."/>
            <person name="Wu Z."/>
            <person name="Marx C.J."/>
            <person name="Vorholt J.A."/>
            <person name="Olson M.V."/>
            <person name="Kaul R."/>
            <person name="Weissenbach J."/>
            <person name="Medigue C."/>
            <person name="Lidstrom M.E."/>
        </authorList>
    </citation>
    <scope>NUCLEOTIDE SEQUENCE [LARGE SCALE GENOMIC DNA]</scope>
    <source>
        <strain evidence="2">ATCC 14718 / DSM 1338 / JCM 2805 / NCIMB 9133 / AM1</strain>
    </source>
</reference>